<accession>A0ABU1I9S6</accession>
<protein>
    <submittedName>
        <fullName evidence="3">Glycine/D-amino acid oxidase-like deaminating enzyme</fullName>
    </submittedName>
</protein>
<gene>
    <name evidence="3" type="ORF">QE399_001653</name>
</gene>
<dbReference type="PANTHER" id="PTHR13847:SF281">
    <property type="entry name" value="FAD DEPENDENT OXIDOREDUCTASE DOMAIN-CONTAINING PROTEIN"/>
    <property type="match status" value="1"/>
</dbReference>
<proteinExistence type="predicted"/>
<keyword evidence="1" id="KW-0560">Oxidoreductase</keyword>
<evidence type="ECO:0000313" key="3">
    <source>
        <dbReference type="EMBL" id="MDR6213964.1"/>
    </source>
</evidence>
<dbReference type="Gene3D" id="3.50.50.60">
    <property type="entry name" value="FAD/NAD(P)-binding domain"/>
    <property type="match status" value="1"/>
</dbReference>
<comment type="caution">
    <text evidence="3">The sequence shown here is derived from an EMBL/GenBank/DDBJ whole genome shotgun (WGS) entry which is preliminary data.</text>
</comment>
<dbReference type="Pfam" id="PF01266">
    <property type="entry name" value="DAO"/>
    <property type="match status" value="1"/>
</dbReference>
<name>A0ABU1I9S6_9BURK</name>
<dbReference type="InterPro" id="IPR036188">
    <property type="entry name" value="FAD/NAD-bd_sf"/>
</dbReference>
<evidence type="ECO:0000313" key="4">
    <source>
        <dbReference type="Proteomes" id="UP001267710"/>
    </source>
</evidence>
<organism evidence="3 4">
    <name type="scientific">Paracidovorax wautersii</name>
    <dbReference type="NCBI Taxonomy" id="1177982"/>
    <lineage>
        <taxon>Bacteria</taxon>
        <taxon>Pseudomonadati</taxon>
        <taxon>Pseudomonadota</taxon>
        <taxon>Betaproteobacteria</taxon>
        <taxon>Burkholderiales</taxon>
        <taxon>Comamonadaceae</taxon>
        <taxon>Paracidovorax</taxon>
    </lineage>
</organism>
<dbReference type="PANTHER" id="PTHR13847">
    <property type="entry name" value="SARCOSINE DEHYDROGENASE-RELATED"/>
    <property type="match status" value="1"/>
</dbReference>
<dbReference type="Gene3D" id="3.30.9.10">
    <property type="entry name" value="D-Amino Acid Oxidase, subunit A, domain 2"/>
    <property type="match status" value="1"/>
</dbReference>
<dbReference type="SUPFAM" id="SSF51905">
    <property type="entry name" value="FAD/NAD(P)-binding domain"/>
    <property type="match status" value="1"/>
</dbReference>
<dbReference type="RefSeq" id="WP_309827886.1">
    <property type="nucleotide sequence ID" value="NZ_JAVIZX010000001.1"/>
</dbReference>
<evidence type="ECO:0000256" key="1">
    <source>
        <dbReference type="ARBA" id="ARBA00023002"/>
    </source>
</evidence>
<sequence>MSRPPPRTLRAPQHDTDNGWSAILPARTPRHALAGDVRADWLVLGAGYAGLAAARRLAELRPHAHIALVEAGTVGDNASGRNSGFAIDVPHNVGSSMEELRQAAHYQRLLDAGMADLERLVAAHATDCQWRRAGKYHCAVSPAAERTLAHHVEALRRHGQPQELLDRSGLAARLGTDYFRVGLYTPGTVLLNPAALCRGLADALPGSVTLYERSPVASLDLSGNHVVARTAGGSVTAPQLLLATNGFAQQLGLFRGETFPLATFASLTEPLTPAQRARLGAPAGWGVTPVNAITGATLRYTDDHRILVRQGVEYASGFRVPATVRERVRRTHAAVFAARFPSLADEVPLAHFWEGAIAMTRNGAPRWGRFAPQVHGVAGCNGAGVVKHTVLGALAADLALGQDHPLIADALAVGRPTRMPPEPFRGLGVRAYLAKEKWAGRAES</sequence>
<reference evidence="3 4" key="1">
    <citation type="submission" date="2023-08" db="EMBL/GenBank/DDBJ databases">
        <title>Functional and genomic diversity of the sorghum phyllosphere microbiome.</title>
        <authorList>
            <person name="Shade A."/>
        </authorList>
    </citation>
    <scope>NUCLEOTIDE SEQUENCE [LARGE SCALE GENOMIC DNA]</scope>
    <source>
        <strain evidence="3 4">SORGH_AS_0335</strain>
    </source>
</reference>
<keyword evidence="4" id="KW-1185">Reference proteome</keyword>
<evidence type="ECO:0000259" key="2">
    <source>
        <dbReference type="Pfam" id="PF01266"/>
    </source>
</evidence>
<dbReference type="InterPro" id="IPR006076">
    <property type="entry name" value="FAD-dep_OxRdtase"/>
</dbReference>
<dbReference type="EMBL" id="JAVIZX010000001">
    <property type="protein sequence ID" value="MDR6213964.1"/>
    <property type="molecule type" value="Genomic_DNA"/>
</dbReference>
<dbReference type="Proteomes" id="UP001267710">
    <property type="component" value="Unassembled WGS sequence"/>
</dbReference>
<feature type="domain" description="FAD dependent oxidoreductase" evidence="2">
    <location>
        <begin position="40"/>
        <end position="398"/>
    </location>
</feature>